<protein>
    <submittedName>
        <fullName evidence="2">Nucleotidyltransferase domain-containing protein</fullName>
    </submittedName>
</protein>
<dbReference type="Proteomes" id="UP000192602">
    <property type="component" value="Unassembled WGS sequence"/>
</dbReference>
<evidence type="ECO:0000313" key="2">
    <source>
        <dbReference type="EMBL" id="SMC09485.1"/>
    </source>
</evidence>
<keyword evidence="3" id="KW-1185">Reference proteome</keyword>
<organism evidence="2 3">
    <name type="scientific">Nitratiruptor tergarcus DSM 16512</name>
    <dbReference type="NCBI Taxonomy" id="1069081"/>
    <lineage>
        <taxon>Bacteria</taxon>
        <taxon>Pseudomonadati</taxon>
        <taxon>Campylobacterota</taxon>
        <taxon>Epsilonproteobacteria</taxon>
        <taxon>Nautiliales</taxon>
        <taxon>Nitratiruptoraceae</taxon>
        <taxon>Nitratiruptor</taxon>
    </lineage>
</organism>
<dbReference type="RefSeq" id="WP_084275711.1">
    <property type="nucleotide sequence ID" value="NZ_AP026671.1"/>
</dbReference>
<dbReference type="STRING" id="1069081.SAMN05660197_1295"/>
<dbReference type="InterPro" id="IPR052548">
    <property type="entry name" value="Type_VII_TA_antitoxin"/>
</dbReference>
<proteinExistence type="predicted"/>
<dbReference type="SUPFAM" id="SSF81301">
    <property type="entry name" value="Nucleotidyltransferase"/>
    <property type="match status" value="1"/>
</dbReference>
<dbReference type="GO" id="GO:0016740">
    <property type="term" value="F:transferase activity"/>
    <property type="evidence" value="ECO:0007669"/>
    <property type="project" value="UniProtKB-KW"/>
</dbReference>
<dbReference type="PANTHER" id="PTHR33933:SF3">
    <property type="entry name" value="PROTEIN ADENYLYLTRANSFERASE MJ0604-RELATED"/>
    <property type="match status" value="1"/>
</dbReference>
<name>A0A1W1WTG6_9BACT</name>
<reference evidence="3" key="1">
    <citation type="submission" date="2017-04" db="EMBL/GenBank/DDBJ databases">
        <authorList>
            <person name="Varghese N."/>
            <person name="Submissions S."/>
        </authorList>
    </citation>
    <scope>NUCLEOTIDE SEQUENCE [LARGE SCALE GENOMIC DNA]</scope>
    <source>
        <strain evidence="3">DSM 16512</strain>
    </source>
</reference>
<dbReference type="OrthoDB" id="5334523at2"/>
<dbReference type="PANTHER" id="PTHR33933">
    <property type="entry name" value="NUCLEOTIDYLTRANSFERASE"/>
    <property type="match status" value="1"/>
</dbReference>
<feature type="domain" description="Polymerase beta nucleotidyltransferase" evidence="1">
    <location>
        <begin position="11"/>
        <end position="115"/>
    </location>
</feature>
<dbReference type="AlphaFoldDB" id="A0A1W1WTG6"/>
<keyword evidence="2" id="KW-0808">Transferase</keyword>
<dbReference type="InterPro" id="IPR041633">
    <property type="entry name" value="Polbeta"/>
</dbReference>
<evidence type="ECO:0000259" key="1">
    <source>
        <dbReference type="Pfam" id="PF18765"/>
    </source>
</evidence>
<gene>
    <name evidence="2" type="ORF">SAMN05660197_1295</name>
</gene>
<accession>A0A1W1WTG6</accession>
<dbReference type="Pfam" id="PF18765">
    <property type="entry name" value="Polbeta"/>
    <property type="match status" value="1"/>
</dbReference>
<dbReference type="InterPro" id="IPR043519">
    <property type="entry name" value="NT_sf"/>
</dbReference>
<dbReference type="EMBL" id="FWWZ01000001">
    <property type="protein sequence ID" value="SMC09485.1"/>
    <property type="molecule type" value="Genomic_DNA"/>
</dbReference>
<sequence>MSKIDIEKLKNEIIERLKPLDPDKIILFGSYAYGEPNEESDIDLYIVTKDDYIPKSWREKNDLVLLYSQRLADMYVHFPLDIIVHTKKMHQKFIESKSSFSKTILQQGRVIYEHKDGHRVA</sequence>
<dbReference type="Gene3D" id="3.30.460.10">
    <property type="entry name" value="Beta Polymerase, domain 2"/>
    <property type="match status" value="1"/>
</dbReference>
<dbReference type="CDD" id="cd05403">
    <property type="entry name" value="NT_KNTase_like"/>
    <property type="match status" value="1"/>
</dbReference>
<evidence type="ECO:0000313" key="3">
    <source>
        <dbReference type="Proteomes" id="UP000192602"/>
    </source>
</evidence>